<dbReference type="EMBL" id="OZ035837">
    <property type="protein sequence ID" value="CAL1581863.1"/>
    <property type="molecule type" value="Genomic_DNA"/>
</dbReference>
<keyword evidence="2" id="KW-1185">Reference proteome</keyword>
<evidence type="ECO:0000313" key="1">
    <source>
        <dbReference type="EMBL" id="CAL1581863.1"/>
    </source>
</evidence>
<sequence>MAKMEVKGRGRRPTGSGSFIGRSCWTCSSPVWSSSVLHLQQTDNISVGCHIPPHKRQVPPGILAKNTADLIIFRGPGTGKPPPAVPAWLSTVVDRHGLHPPYMAPQPPRRPRDEGSSTVLSRCGIARWVIRFFLCPHDVCTFATPPRRGIGRQPSLQPWSARQGISYNIVLSFDVPNLQ</sequence>
<protein>
    <submittedName>
        <fullName evidence="1">Uncharacterized protein</fullName>
    </submittedName>
</protein>
<proteinExistence type="predicted"/>
<evidence type="ECO:0000313" key="2">
    <source>
        <dbReference type="Proteomes" id="UP001497482"/>
    </source>
</evidence>
<dbReference type="Proteomes" id="UP001497482">
    <property type="component" value="Chromosome 15"/>
</dbReference>
<reference evidence="1 2" key="1">
    <citation type="submission" date="2024-04" db="EMBL/GenBank/DDBJ databases">
        <authorList>
            <person name="Waldvogel A.-M."/>
            <person name="Schoenle A."/>
        </authorList>
    </citation>
    <scope>NUCLEOTIDE SEQUENCE [LARGE SCALE GENOMIC DNA]</scope>
</reference>
<accession>A0AAV2JVV7</accession>
<name>A0AAV2JVV7_KNICA</name>
<gene>
    <name evidence="1" type="ORF">KC01_LOCUS12578</name>
</gene>
<organism evidence="1 2">
    <name type="scientific">Knipowitschia caucasica</name>
    <name type="common">Caucasian dwarf goby</name>
    <name type="synonym">Pomatoschistus caucasicus</name>
    <dbReference type="NCBI Taxonomy" id="637954"/>
    <lineage>
        <taxon>Eukaryota</taxon>
        <taxon>Metazoa</taxon>
        <taxon>Chordata</taxon>
        <taxon>Craniata</taxon>
        <taxon>Vertebrata</taxon>
        <taxon>Euteleostomi</taxon>
        <taxon>Actinopterygii</taxon>
        <taxon>Neopterygii</taxon>
        <taxon>Teleostei</taxon>
        <taxon>Neoteleostei</taxon>
        <taxon>Acanthomorphata</taxon>
        <taxon>Gobiaria</taxon>
        <taxon>Gobiiformes</taxon>
        <taxon>Gobioidei</taxon>
        <taxon>Gobiidae</taxon>
        <taxon>Gobiinae</taxon>
        <taxon>Knipowitschia</taxon>
    </lineage>
</organism>
<dbReference type="AlphaFoldDB" id="A0AAV2JVV7"/>